<comment type="catalytic activity">
    <reaction evidence="1 8 9">
        <text>ATP-dependent breakage, passage and rejoining of double-stranded DNA.</text>
        <dbReference type="EC" id="5.6.2.2"/>
    </reaction>
</comment>
<evidence type="ECO:0000256" key="2">
    <source>
        <dbReference type="ARBA" id="ARBA00008263"/>
    </source>
</evidence>
<name>A0ABW3KHR8_9GAMM</name>
<dbReference type="EMBL" id="JBHTJS010000035">
    <property type="protein sequence ID" value="MFD1008370.1"/>
    <property type="molecule type" value="Genomic_DNA"/>
</dbReference>
<comment type="miscellaneous">
    <text evidence="8">Few gyrases are as efficient as E.coli at forming negative supercoils. Not all organisms have 2 type II topoisomerases; in organisms with a single type II topoisomerase this enzyme also has to decatenate newly replicated chromosomes.</text>
</comment>
<dbReference type="InterPro" id="IPR013757">
    <property type="entry name" value="Topo_IIA_A_a_sf"/>
</dbReference>
<dbReference type="Proteomes" id="UP001597048">
    <property type="component" value="Unassembled WGS sequence"/>
</dbReference>
<dbReference type="Gene3D" id="3.90.199.10">
    <property type="entry name" value="Topoisomerase II, domain 5"/>
    <property type="match status" value="1"/>
</dbReference>
<evidence type="ECO:0000256" key="5">
    <source>
        <dbReference type="ARBA" id="ARBA00023029"/>
    </source>
</evidence>
<reference evidence="13" key="1">
    <citation type="journal article" date="2019" name="Int. J. Syst. Evol. Microbiol.">
        <title>The Global Catalogue of Microorganisms (GCM) 10K type strain sequencing project: providing services to taxonomists for standard genome sequencing and annotation.</title>
        <authorList>
            <consortium name="The Broad Institute Genomics Platform"/>
            <consortium name="The Broad Institute Genome Sequencing Center for Infectious Disease"/>
            <person name="Wu L."/>
            <person name="Ma J."/>
        </authorList>
    </citation>
    <scope>NUCLEOTIDE SEQUENCE [LARGE SCALE GENOMIC DNA]</scope>
    <source>
        <strain evidence="13">CCUG 60525</strain>
    </source>
</reference>
<evidence type="ECO:0000256" key="4">
    <source>
        <dbReference type="ARBA" id="ARBA00022840"/>
    </source>
</evidence>
<evidence type="ECO:0000313" key="12">
    <source>
        <dbReference type="EMBL" id="MFD1008370.1"/>
    </source>
</evidence>
<evidence type="ECO:0000256" key="3">
    <source>
        <dbReference type="ARBA" id="ARBA00022741"/>
    </source>
</evidence>
<keyword evidence="3 8" id="KW-0547">Nucleotide-binding</keyword>
<evidence type="ECO:0000313" key="13">
    <source>
        <dbReference type="Proteomes" id="UP001597048"/>
    </source>
</evidence>
<evidence type="ECO:0000256" key="9">
    <source>
        <dbReference type="PROSITE-ProRule" id="PRU01384"/>
    </source>
</evidence>
<dbReference type="CDD" id="cd00187">
    <property type="entry name" value="TOP4c"/>
    <property type="match status" value="1"/>
</dbReference>
<dbReference type="PROSITE" id="PS52040">
    <property type="entry name" value="TOPO_IIA"/>
    <property type="match status" value="1"/>
</dbReference>
<feature type="domain" description="Topo IIA-type catalytic" evidence="11">
    <location>
        <begin position="34"/>
        <end position="533"/>
    </location>
</feature>
<dbReference type="PANTHER" id="PTHR43493">
    <property type="entry name" value="DNA GYRASE/TOPOISOMERASE SUBUNIT A"/>
    <property type="match status" value="1"/>
</dbReference>
<dbReference type="Gene3D" id="2.120.10.90">
    <property type="entry name" value="DNA gyrase/topoisomerase IV, subunit A, C-terminal"/>
    <property type="match status" value="1"/>
</dbReference>
<dbReference type="InterPro" id="IPR050220">
    <property type="entry name" value="Type_II_DNA_Topoisomerases"/>
</dbReference>
<keyword evidence="6 8" id="KW-0238">DNA-binding</keyword>
<evidence type="ECO:0000256" key="7">
    <source>
        <dbReference type="ARBA" id="ARBA00023235"/>
    </source>
</evidence>
<evidence type="ECO:0000256" key="8">
    <source>
        <dbReference type="HAMAP-Rule" id="MF_01897"/>
    </source>
</evidence>
<evidence type="ECO:0000256" key="10">
    <source>
        <dbReference type="SAM" id="MobiDB-lite"/>
    </source>
</evidence>
<protein>
    <recommendedName>
        <fullName evidence="8">DNA gyrase subunit A</fullName>
        <ecNumber evidence="8">5.6.2.2</ecNumber>
    </recommendedName>
</protein>
<feature type="compositionally biased region" description="Acidic residues" evidence="10">
    <location>
        <begin position="921"/>
        <end position="936"/>
    </location>
</feature>
<dbReference type="InterPro" id="IPR002205">
    <property type="entry name" value="Topo_IIA_dom_A"/>
</dbReference>
<feature type="short sequence motif" description="GyrA-box" evidence="8">
    <location>
        <begin position="560"/>
        <end position="566"/>
    </location>
</feature>
<comment type="similarity">
    <text evidence="2 8">Belongs to the type II topoisomerase GyrA/ParC subunit family.</text>
</comment>
<evidence type="ECO:0000259" key="11">
    <source>
        <dbReference type="PROSITE" id="PS52040"/>
    </source>
</evidence>
<dbReference type="SUPFAM" id="SSF56719">
    <property type="entry name" value="Type II DNA topoisomerase"/>
    <property type="match status" value="1"/>
</dbReference>
<dbReference type="NCBIfam" id="NF004043">
    <property type="entry name" value="PRK05560.1"/>
    <property type="match status" value="1"/>
</dbReference>
<dbReference type="InterPro" id="IPR005743">
    <property type="entry name" value="GyrA"/>
</dbReference>
<comment type="caution">
    <text evidence="12">The sequence shown here is derived from an EMBL/GenBank/DDBJ whole genome shotgun (WGS) entry which is preliminary data.</text>
</comment>
<accession>A0ABW3KHR8</accession>
<dbReference type="Gene3D" id="3.30.1360.40">
    <property type="match status" value="1"/>
</dbReference>
<evidence type="ECO:0000256" key="6">
    <source>
        <dbReference type="ARBA" id="ARBA00023125"/>
    </source>
</evidence>
<feature type="active site" description="O-(5'-phospho-DNA)-tyrosine intermediate" evidence="8 9">
    <location>
        <position position="122"/>
    </location>
</feature>
<dbReference type="InterPro" id="IPR035516">
    <property type="entry name" value="Gyrase/topoIV_suA_C"/>
</dbReference>
<dbReference type="GO" id="GO:0003918">
    <property type="term" value="F:DNA topoisomerase type II (double strand cut, ATP-hydrolyzing) activity"/>
    <property type="evidence" value="ECO:0007669"/>
    <property type="project" value="UniProtKB-EC"/>
</dbReference>
<keyword evidence="5 8" id="KW-0799">Topoisomerase</keyword>
<dbReference type="InterPro" id="IPR013760">
    <property type="entry name" value="Topo_IIA-like_dom_sf"/>
</dbReference>
<keyword evidence="7 8" id="KW-0413">Isomerase</keyword>
<comment type="subcellular location">
    <subcellularLocation>
        <location evidence="8">Cytoplasm</location>
    </subcellularLocation>
</comment>
<feature type="region of interest" description="Disordered" evidence="10">
    <location>
        <begin position="888"/>
        <end position="936"/>
    </location>
</feature>
<keyword evidence="4 8" id="KW-0067">ATP-binding</keyword>
<dbReference type="PANTHER" id="PTHR43493:SF5">
    <property type="entry name" value="DNA GYRASE SUBUNIT A, CHLOROPLASTIC_MITOCHONDRIAL"/>
    <property type="match status" value="1"/>
</dbReference>
<comment type="function">
    <text evidence="8">A type II topoisomerase that negatively supercoils closed circular double-stranded (ds) DNA in an ATP-dependent manner to modulate DNA topology and maintain chromosomes in an underwound state. Negative supercoiling favors strand separation, and DNA replication, transcription, recombination and repair, all of which involve strand separation. Also able to catalyze the interconversion of other topological isomers of dsDNA rings, including catenanes and knotted rings. Type II topoisomerases break and join 2 DNA strands simultaneously in an ATP-dependent manner.</text>
</comment>
<dbReference type="RefSeq" id="WP_379558346.1">
    <property type="nucleotide sequence ID" value="NZ_JBHTJS010000035.1"/>
</dbReference>
<dbReference type="SMART" id="SM00434">
    <property type="entry name" value="TOP4c"/>
    <property type="match status" value="1"/>
</dbReference>
<gene>
    <name evidence="8 12" type="primary">gyrA</name>
    <name evidence="12" type="ORF">ACFQ1C_09430</name>
</gene>
<evidence type="ECO:0000256" key="1">
    <source>
        <dbReference type="ARBA" id="ARBA00000185"/>
    </source>
</evidence>
<dbReference type="Pfam" id="PF00521">
    <property type="entry name" value="DNA_topoisoIV"/>
    <property type="match status" value="1"/>
</dbReference>
<comment type="subunit">
    <text evidence="8">Heterotetramer, composed of two GyrA and two GyrB chains. In the heterotetramer, GyrA contains the active site tyrosine that forms a transient covalent intermediate with DNA, while GyrB binds cofactors and catalyzes ATP hydrolysis.</text>
</comment>
<dbReference type="InterPro" id="IPR006691">
    <property type="entry name" value="GyrA/parC_rep"/>
</dbReference>
<dbReference type="NCBIfam" id="TIGR01063">
    <property type="entry name" value="gyrA"/>
    <property type="match status" value="1"/>
</dbReference>
<dbReference type="InterPro" id="IPR013758">
    <property type="entry name" value="Topo_IIA_A/C_ab"/>
</dbReference>
<dbReference type="Pfam" id="PF03989">
    <property type="entry name" value="DNA_gyraseA_C"/>
    <property type="match status" value="7"/>
</dbReference>
<dbReference type="Gene3D" id="1.10.268.10">
    <property type="entry name" value="Topoisomerase, domain 3"/>
    <property type="match status" value="1"/>
</dbReference>
<sequence length="936" mass="103336">MTDLAREIMPINIEDELKRSYLDYAMSVIVGRALPDVRDGLKPVHRRVLFAMNELGNDWNKAYKKSARVVGDVIGKYHPHGDSAVYDTIVRMAQEFSMRYTLVDGQGNFGSVDGDSAAAMRYTEIRMDKISHELLADLDKDTVDWVPNYDGTEMIPAVMPTKVPNLLVNGSSGIAVGMATNIPPHNLNEVVDGCLALIEDEDITIDQLIELIPGPDFPTGGIINGKSGIVDAYRTGRGKIYVRAVAEVQTDEKTGRETIIVSELPYQVNKARLIEKIAELVKEKRIEGITALRDESDKDGMRIVIEVRRGEVGEVILNNLYSQTQMQNVFGINMVALDNNQPRIFNLKDMLKCFIQHRREVVTRRTIFELRKARDRAHILEGLAIALANIDPIIELIRRSPTAAEAKAGLISQGWELGNVASMLEKAGDDAARPEWLEPEFGIRDGLYHLTEQQAQAILDLRLHRLTGLEHGKILDEYQNLLTLIAELLYILNTPERLMEVITEELELIKAQYGDARRTEITNSSSEINIEDLITREDVVVTLSHQGYVKYQPLTDYEAQRRGGRGKSATKMKEEDFVERLLVANTHDTILCFSTAGKVYWLKVYQLPEASRAARGRPIVNLLPLDENERITAILPVQEYCEDKYVFFATADGTVKKTSLSAFRRPLASGIRAINLREGDELIGVDITDGSNEIMLFSDAGKVVRFAEGSGHDNAQVNDADAIEGEAVEVIDAADVIDGAEAEDSDAAEAGESKPFKGVRPMGRTAAGVRGIRLGANDKVVSLIVPRGEGPILTVTENGYGKRTALVEYPTRSRGTMGVLSIKVGERNGAVVGAIQVDDTHEIMLITNGGILVRTRVLEVSLIGRNTAGVRLIRTGEDELVVGLQRIEEPEEVEQFDGEDSEGDVADIEATDQSDTHGEEQGDDGESDAAEEPSQE</sequence>
<dbReference type="NCBIfam" id="NF004044">
    <property type="entry name" value="PRK05561.1"/>
    <property type="match status" value="1"/>
</dbReference>
<keyword evidence="13" id="KW-1185">Reference proteome</keyword>
<dbReference type="SUPFAM" id="SSF101904">
    <property type="entry name" value="GyrA/ParC C-terminal domain-like"/>
    <property type="match status" value="2"/>
</dbReference>
<dbReference type="EC" id="5.6.2.2" evidence="8"/>
<feature type="compositionally biased region" description="Acidic residues" evidence="10">
    <location>
        <begin position="889"/>
        <end position="912"/>
    </location>
</feature>
<organism evidence="12 13">
    <name type="scientific">Oceanisphaera ostreae</name>
    <dbReference type="NCBI Taxonomy" id="914151"/>
    <lineage>
        <taxon>Bacteria</taxon>
        <taxon>Pseudomonadati</taxon>
        <taxon>Pseudomonadota</taxon>
        <taxon>Gammaproteobacteria</taxon>
        <taxon>Aeromonadales</taxon>
        <taxon>Aeromonadaceae</taxon>
        <taxon>Oceanisphaera</taxon>
    </lineage>
</organism>
<dbReference type="HAMAP" id="MF_01897">
    <property type="entry name" value="GyrA"/>
    <property type="match status" value="1"/>
</dbReference>
<proteinExistence type="inferred from homology"/>
<keyword evidence="8" id="KW-0963">Cytoplasm</keyword>